<organism evidence="2 3">
    <name type="scientific">Micromonospora fluostatini</name>
    <dbReference type="NCBI Taxonomy" id="1629071"/>
    <lineage>
        <taxon>Bacteria</taxon>
        <taxon>Bacillati</taxon>
        <taxon>Actinomycetota</taxon>
        <taxon>Actinomycetes</taxon>
        <taxon>Micromonosporales</taxon>
        <taxon>Micromonosporaceae</taxon>
        <taxon>Micromonospora</taxon>
    </lineage>
</organism>
<dbReference type="Gene3D" id="1.25.40.10">
    <property type="entry name" value="Tetratricopeptide repeat domain"/>
    <property type="match status" value="1"/>
</dbReference>
<keyword evidence="3" id="KW-1185">Reference proteome</keyword>
<gene>
    <name evidence="2" type="ORF">E1091_04225</name>
</gene>
<dbReference type="SUPFAM" id="SSF48452">
    <property type="entry name" value="TPR-like"/>
    <property type="match status" value="1"/>
</dbReference>
<dbReference type="CDD" id="cd00093">
    <property type="entry name" value="HTH_XRE"/>
    <property type="match status" value="1"/>
</dbReference>
<dbReference type="Pfam" id="PF13560">
    <property type="entry name" value="HTH_31"/>
    <property type="match status" value="1"/>
</dbReference>
<name>A0ABY2DK07_9ACTN</name>
<proteinExistence type="predicted"/>
<dbReference type="InterPro" id="IPR010982">
    <property type="entry name" value="Lambda_DNA-bd_dom_sf"/>
</dbReference>
<sequence length="391" mass="42337">MKGWGLRRLAQAAHCDPGHLSRIERGLRHPSATLAKALDTALRAQGHLEALARKGDEEMRRRSLLVGVSTMTAALLTPVPAAGDALAALDAVLVDPLDESPAGVPALRASLQAGRREFRAVRYQELAQRLPSLVRAGEAVRHQARQSETAVADDLLAGAYGLAAELSIKLHEEGLAWTMADRAVRAARSSGHPRTVASAQRVLAIALRRSGHRTQAQHAVITAAHRLRDDTDLTHPRDASQYASLLATAAYTAAQTDRRDDAWAYVTEAQDALTRAGGPSGFTLNDLTLYRVGIARALGDYGQAVDHVRQVRIDALGGVERRVRFWEDAALSLMGRGRPDEAWAALQNARATAPQEVLYRPWARRLTADLLDSRVRLPGLPEFAAQVGVTH</sequence>
<dbReference type="SUPFAM" id="SSF47413">
    <property type="entry name" value="lambda repressor-like DNA-binding domains"/>
    <property type="match status" value="1"/>
</dbReference>
<dbReference type="Proteomes" id="UP000295626">
    <property type="component" value="Unassembled WGS sequence"/>
</dbReference>
<evidence type="ECO:0000313" key="2">
    <source>
        <dbReference type="EMBL" id="TDC00784.1"/>
    </source>
</evidence>
<dbReference type="PROSITE" id="PS50943">
    <property type="entry name" value="HTH_CROC1"/>
    <property type="match status" value="1"/>
</dbReference>
<dbReference type="InterPro" id="IPR001387">
    <property type="entry name" value="Cro/C1-type_HTH"/>
</dbReference>
<dbReference type="Gene3D" id="1.10.260.40">
    <property type="entry name" value="lambda repressor-like DNA-binding domains"/>
    <property type="match status" value="1"/>
</dbReference>
<feature type="domain" description="HTH cro/C1-type" evidence="1">
    <location>
        <begin position="2"/>
        <end position="51"/>
    </location>
</feature>
<comment type="caution">
    <text evidence="2">The sequence shown here is derived from an EMBL/GenBank/DDBJ whole genome shotgun (WGS) entry which is preliminary data.</text>
</comment>
<reference evidence="2 3" key="1">
    <citation type="submission" date="2019-02" db="EMBL/GenBank/DDBJ databases">
        <title>Draft genome sequences of novel Actinobacteria.</title>
        <authorList>
            <person name="Sahin N."/>
            <person name="Ay H."/>
            <person name="Saygin H."/>
        </authorList>
    </citation>
    <scope>NUCLEOTIDE SEQUENCE [LARGE SCALE GENOMIC DNA]</scope>
    <source>
        <strain evidence="2 3">JCM 30529</strain>
    </source>
</reference>
<protein>
    <submittedName>
        <fullName evidence="2">XRE family transcriptional regulator</fullName>
    </submittedName>
</protein>
<dbReference type="InterPro" id="IPR011990">
    <property type="entry name" value="TPR-like_helical_dom_sf"/>
</dbReference>
<accession>A0ABY2DK07</accession>
<dbReference type="EMBL" id="SMKE01000084">
    <property type="protein sequence ID" value="TDC00784.1"/>
    <property type="molecule type" value="Genomic_DNA"/>
</dbReference>
<evidence type="ECO:0000259" key="1">
    <source>
        <dbReference type="PROSITE" id="PS50943"/>
    </source>
</evidence>
<evidence type="ECO:0000313" key="3">
    <source>
        <dbReference type="Proteomes" id="UP000295626"/>
    </source>
</evidence>